<name>A0A0E0Q3S5_ORYRU</name>
<feature type="region of interest" description="Disordered" evidence="1">
    <location>
        <begin position="1"/>
        <end position="21"/>
    </location>
</feature>
<organism evidence="2 3">
    <name type="scientific">Oryza rufipogon</name>
    <name type="common">Brownbeard rice</name>
    <name type="synonym">Asian wild rice</name>
    <dbReference type="NCBI Taxonomy" id="4529"/>
    <lineage>
        <taxon>Eukaryota</taxon>
        <taxon>Viridiplantae</taxon>
        <taxon>Streptophyta</taxon>
        <taxon>Embryophyta</taxon>
        <taxon>Tracheophyta</taxon>
        <taxon>Spermatophyta</taxon>
        <taxon>Magnoliopsida</taxon>
        <taxon>Liliopsida</taxon>
        <taxon>Poales</taxon>
        <taxon>Poaceae</taxon>
        <taxon>BOP clade</taxon>
        <taxon>Oryzoideae</taxon>
        <taxon>Oryzeae</taxon>
        <taxon>Oryzinae</taxon>
        <taxon>Oryza</taxon>
    </lineage>
</organism>
<dbReference type="EnsemblPlants" id="ORUFI07G02130.1">
    <property type="protein sequence ID" value="ORUFI07G02130.1"/>
    <property type="gene ID" value="ORUFI07G02130"/>
</dbReference>
<dbReference type="Proteomes" id="UP000008022">
    <property type="component" value="Unassembled WGS sequence"/>
</dbReference>
<feature type="compositionally biased region" description="Polar residues" evidence="1">
    <location>
        <begin position="1"/>
        <end position="12"/>
    </location>
</feature>
<evidence type="ECO:0000313" key="2">
    <source>
        <dbReference type="EnsemblPlants" id="ORUFI07G02130.1"/>
    </source>
</evidence>
<protein>
    <submittedName>
        <fullName evidence="2">Uncharacterized protein</fullName>
    </submittedName>
</protein>
<dbReference type="AlphaFoldDB" id="A0A0E0Q3S5"/>
<keyword evidence="3" id="KW-1185">Reference proteome</keyword>
<dbReference type="Gramene" id="ORUFI07G02130.1">
    <property type="protein sequence ID" value="ORUFI07G02130.1"/>
    <property type="gene ID" value="ORUFI07G02130"/>
</dbReference>
<evidence type="ECO:0000313" key="3">
    <source>
        <dbReference type="Proteomes" id="UP000008022"/>
    </source>
</evidence>
<reference evidence="3" key="1">
    <citation type="submission" date="2013-06" db="EMBL/GenBank/DDBJ databases">
        <authorList>
            <person name="Zhao Q."/>
        </authorList>
    </citation>
    <scope>NUCLEOTIDE SEQUENCE</scope>
    <source>
        <strain evidence="3">cv. W1943</strain>
    </source>
</reference>
<proteinExistence type="predicted"/>
<accession>A0A0E0Q3S5</accession>
<reference evidence="2" key="2">
    <citation type="submission" date="2015-06" db="UniProtKB">
        <authorList>
            <consortium name="EnsemblPlants"/>
        </authorList>
    </citation>
    <scope>IDENTIFICATION</scope>
</reference>
<evidence type="ECO:0000256" key="1">
    <source>
        <dbReference type="SAM" id="MobiDB-lite"/>
    </source>
</evidence>
<dbReference type="HOGENOM" id="CLU_1172311_0_0_1"/>
<sequence length="237" mass="25887">MAVGTDSLTRRSGSPRDGNSKNEMDRLTLIYGLALCPTSEIRLDIGALNKVRVNAKAKTLPALLYLLPQLVLLHPKQHHSISQCCNELHRGWRALVRAAVVTADSIGAFIFEESGATESNGYSGSGEESSSKIECPPHLYKPNDPWDKMFDALGGAAMDETTALATYSQPTRWRQWTATVTPVTCALARRPWRWWWTGMGDGDACFFHRCLFSALAKAEVDGDDALGGGGDDDDSAR</sequence>